<dbReference type="SMART" id="SM00422">
    <property type="entry name" value="HTH_MERR"/>
    <property type="match status" value="1"/>
</dbReference>
<dbReference type="Proteomes" id="UP000487649">
    <property type="component" value="Unassembled WGS sequence"/>
</dbReference>
<dbReference type="SUPFAM" id="SSF46955">
    <property type="entry name" value="Putative DNA-binding domain"/>
    <property type="match status" value="1"/>
</dbReference>
<dbReference type="PANTHER" id="PTHR30204:SF85">
    <property type="entry name" value="MULTIDRUG-EFFLUX TRANSPORTER 2 REGULATOR"/>
    <property type="match status" value="1"/>
</dbReference>
<evidence type="ECO:0000313" key="4">
    <source>
        <dbReference type="Proteomes" id="UP000487649"/>
    </source>
</evidence>
<accession>A0A9X4XFD7</accession>
<dbReference type="GeneID" id="60058195"/>
<comment type="caution">
    <text evidence="3">The sequence shown here is derived from an EMBL/GenBank/DDBJ whole genome shotgun (WGS) entry which is preliminary data.</text>
</comment>
<keyword evidence="1" id="KW-0238">DNA-binding</keyword>
<dbReference type="InterPro" id="IPR009061">
    <property type="entry name" value="DNA-bd_dom_put_sf"/>
</dbReference>
<dbReference type="CDD" id="cd04782">
    <property type="entry name" value="HTH_BltR"/>
    <property type="match status" value="1"/>
</dbReference>
<dbReference type="InterPro" id="IPR000551">
    <property type="entry name" value="MerR-type_HTH_dom"/>
</dbReference>
<dbReference type="Pfam" id="PF06445">
    <property type="entry name" value="GyrI-like"/>
    <property type="match status" value="1"/>
</dbReference>
<dbReference type="SUPFAM" id="SSF55136">
    <property type="entry name" value="Probable bacterial effector-binding domain"/>
    <property type="match status" value="1"/>
</dbReference>
<dbReference type="Gene3D" id="1.10.1660.10">
    <property type="match status" value="1"/>
</dbReference>
<sequence length="273" mass="32262">MSGISSKYFTTGEFAKLWGVKKQTLFHYDDIGIFQPAKRDSNGYRYYTYQQFEVFAVISVLKEMGMSLNEIKIYLDNRTPEGLIELFEDQVIKVNREIDYLKRIQQVMKTKIELTKKATLIDHTKIEIKEYQEDYLILSNKLDISDDLKFFNALVEFLKDDELGHATLYSIGTMISKENLLNQEYTKYTYFYSPITNKTQARMLFLKPRGKYVVGYHKGSYEQIHKTYELLLNFIEEKQLKIIGYAYEELLLDEISVKGYENYMTQIMIHVEG</sequence>
<dbReference type="InterPro" id="IPR029442">
    <property type="entry name" value="GyrI-like"/>
</dbReference>
<evidence type="ECO:0000259" key="2">
    <source>
        <dbReference type="PROSITE" id="PS50937"/>
    </source>
</evidence>
<dbReference type="Gene3D" id="3.20.80.10">
    <property type="entry name" value="Regulatory factor, effector binding domain"/>
    <property type="match status" value="1"/>
</dbReference>
<gene>
    <name evidence="3" type="ORF">GMA92_03235</name>
</gene>
<dbReference type="EMBL" id="WMQE01000005">
    <property type="protein sequence ID" value="MTK20452.1"/>
    <property type="molecule type" value="Genomic_DNA"/>
</dbReference>
<dbReference type="InterPro" id="IPR047057">
    <property type="entry name" value="MerR_fam"/>
</dbReference>
<proteinExistence type="predicted"/>
<feature type="domain" description="HTH merR-type" evidence="2">
    <location>
        <begin position="8"/>
        <end position="77"/>
    </location>
</feature>
<protein>
    <submittedName>
        <fullName evidence="3">MerR family transcriptional regulator</fullName>
    </submittedName>
</protein>
<dbReference type="InterPro" id="IPR011256">
    <property type="entry name" value="Reg_factor_effector_dom_sf"/>
</dbReference>
<evidence type="ECO:0000313" key="3">
    <source>
        <dbReference type="EMBL" id="MTK20452.1"/>
    </source>
</evidence>
<dbReference type="OrthoDB" id="9773308at2"/>
<dbReference type="GO" id="GO:0003700">
    <property type="term" value="F:DNA-binding transcription factor activity"/>
    <property type="evidence" value="ECO:0007669"/>
    <property type="project" value="InterPro"/>
</dbReference>
<dbReference type="PROSITE" id="PS50937">
    <property type="entry name" value="HTH_MERR_2"/>
    <property type="match status" value="1"/>
</dbReference>
<dbReference type="AlphaFoldDB" id="A0A9X4XFD7"/>
<reference evidence="3 4" key="1">
    <citation type="journal article" date="2019" name="Nat. Med.">
        <title>A library of human gut bacterial isolates paired with longitudinal multiomics data enables mechanistic microbiome research.</title>
        <authorList>
            <person name="Poyet M."/>
            <person name="Groussin M."/>
            <person name="Gibbons S.M."/>
            <person name="Avila-Pacheco J."/>
            <person name="Jiang X."/>
            <person name="Kearney S.M."/>
            <person name="Perrotta A.R."/>
            <person name="Berdy B."/>
            <person name="Zhao S."/>
            <person name="Lieberman T.D."/>
            <person name="Swanson P.K."/>
            <person name="Smith M."/>
            <person name="Roesemann S."/>
            <person name="Alexander J.E."/>
            <person name="Rich S.A."/>
            <person name="Livny J."/>
            <person name="Vlamakis H."/>
            <person name="Clish C."/>
            <person name="Bullock K."/>
            <person name="Deik A."/>
            <person name="Scott J."/>
            <person name="Pierce K.A."/>
            <person name="Xavier R.J."/>
            <person name="Alm E.J."/>
        </authorList>
    </citation>
    <scope>NUCLEOTIDE SEQUENCE [LARGE SCALE GENOMIC DNA]</scope>
    <source>
        <strain evidence="3 4">BIOML-A198</strain>
    </source>
</reference>
<evidence type="ECO:0000256" key="1">
    <source>
        <dbReference type="ARBA" id="ARBA00023125"/>
    </source>
</evidence>
<dbReference type="GO" id="GO:0003677">
    <property type="term" value="F:DNA binding"/>
    <property type="evidence" value="ECO:0007669"/>
    <property type="project" value="UniProtKB-KW"/>
</dbReference>
<dbReference type="Pfam" id="PF13411">
    <property type="entry name" value="MerR_1"/>
    <property type="match status" value="1"/>
</dbReference>
<dbReference type="RefSeq" id="WP_006783916.1">
    <property type="nucleotide sequence ID" value="NZ_CABJBH010000022.1"/>
</dbReference>
<dbReference type="PANTHER" id="PTHR30204">
    <property type="entry name" value="REDOX-CYCLING DRUG-SENSING TRANSCRIPTIONAL ACTIVATOR SOXR"/>
    <property type="match status" value="1"/>
</dbReference>
<name>A0A9X4XFD7_9FIRM</name>
<organism evidence="3 4">
    <name type="scientific">Turicibacter sanguinis</name>
    <dbReference type="NCBI Taxonomy" id="154288"/>
    <lineage>
        <taxon>Bacteria</taxon>
        <taxon>Bacillati</taxon>
        <taxon>Bacillota</taxon>
        <taxon>Erysipelotrichia</taxon>
        <taxon>Erysipelotrichales</taxon>
        <taxon>Turicibacteraceae</taxon>
        <taxon>Turicibacter</taxon>
    </lineage>
</organism>